<reference evidence="1" key="2">
    <citation type="journal article" date="2015" name="Fish Shellfish Immunol.">
        <title>Early steps in the European eel (Anguilla anguilla)-Vibrio vulnificus interaction in the gills: Role of the RtxA13 toxin.</title>
        <authorList>
            <person name="Callol A."/>
            <person name="Pajuelo D."/>
            <person name="Ebbesson L."/>
            <person name="Teles M."/>
            <person name="MacKenzie S."/>
            <person name="Amaro C."/>
        </authorList>
    </citation>
    <scope>NUCLEOTIDE SEQUENCE</scope>
</reference>
<sequence length="52" mass="6024">MNENERIFNSMALNLRCILTGGDAHCWVMFLWVNLKAKEHLHLAPSSPLQWS</sequence>
<reference evidence="1" key="1">
    <citation type="submission" date="2014-11" db="EMBL/GenBank/DDBJ databases">
        <authorList>
            <person name="Amaro Gonzalez C."/>
        </authorList>
    </citation>
    <scope>NUCLEOTIDE SEQUENCE</scope>
</reference>
<accession>A0A0E9XLE7</accession>
<proteinExistence type="predicted"/>
<organism evidence="1">
    <name type="scientific">Anguilla anguilla</name>
    <name type="common">European freshwater eel</name>
    <name type="synonym">Muraena anguilla</name>
    <dbReference type="NCBI Taxonomy" id="7936"/>
    <lineage>
        <taxon>Eukaryota</taxon>
        <taxon>Metazoa</taxon>
        <taxon>Chordata</taxon>
        <taxon>Craniata</taxon>
        <taxon>Vertebrata</taxon>
        <taxon>Euteleostomi</taxon>
        <taxon>Actinopterygii</taxon>
        <taxon>Neopterygii</taxon>
        <taxon>Teleostei</taxon>
        <taxon>Anguilliformes</taxon>
        <taxon>Anguillidae</taxon>
        <taxon>Anguilla</taxon>
    </lineage>
</organism>
<dbReference type="EMBL" id="GBXM01005015">
    <property type="protein sequence ID" value="JAI03563.1"/>
    <property type="molecule type" value="Transcribed_RNA"/>
</dbReference>
<protein>
    <submittedName>
        <fullName evidence="1">Uncharacterized protein</fullName>
    </submittedName>
</protein>
<evidence type="ECO:0000313" key="1">
    <source>
        <dbReference type="EMBL" id="JAI03563.1"/>
    </source>
</evidence>
<dbReference type="AlphaFoldDB" id="A0A0E9XLE7"/>
<name>A0A0E9XLE7_ANGAN</name>